<dbReference type="Proteomes" id="UP000193067">
    <property type="component" value="Unassembled WGS sequence"/>
</dbReference>
<reference evidence="1 2" key="1">
    <citation type="journal article" date="2015" name="Biotechnol. Biofuels">
        <title>Enhanced degradation of softwood versus hardwood by the white-rot fungus Pycnoporus coccineus.</title>
        <authorList>
            <person name="Couturier M."/>
            <person name="Navarro D."/>
            <person name="Chevret D."/>
            <person name="Henrissat B."/>
            <person name="Piumi F."/>
            <person name="Ruiz-Duenas F.J."/>
            <person name="Martinez A.T."/>
            <person name="Grigoriev I.V."/>
            <person name="Riley R."/>
            <person name="Lipzen A."/>
            <person name="Berrin J.G."/>
            <person name="Master E.R."/>
            <person name="Rosso M.N."/>
        </authorList>
    </citation>
    <scope>NUCLEOTIDE SEQUENCE [LARGE SCALE GENOMIC DNA]</scope>
    <source>
        <strain evidence="1 2">BRFM310</strain>
    </source>
</reference>
<name>A0A1Y2INI0_TRAC3</name>
<dbReference type="AlphaFoldDB" id="A0A1Y2INI0"/>
<evidence type="ECO:0008006" key="3">
    <source>
        <dbReference type="Google" id="ProtNLM"/>
    </source>
</evidence>
<dbReference type="OrthoDB" id="9975943at2759"/>
<dbReference type="InterPro" id="IPR036291">
    <property type="entry name" value="NAD(P)-bd_dom_sf"/>
</dbReference>
<dbReference type="SUPFAM" id="SSF51735">
    <property type="entry name" value="NAD(P)-binding Rossmann-fold domains"/>
    <property type="match status" value="1"/>
</dbReference>
<gene>
    <name evidence="1" type="ORF">PYCCODRAFT_1367138</name>
</gene>
<sequence length="247" mass="27388">MRLIITGATGVAGLAIYRAALVDPSVQKITLLTRRPVPSWAKLPENAHAKTETIIHQDFKSYPPDLARRLAEHDALVWALGRSSVGMSEEEYTELTHTYTMAAAQALKDAGAGSEEQPFRFVFISGNSADPTGKSSQMWARVKGRVERELPELFQGTNMIAHVLRPGYFFPSKQYPEDRRNQRGALLSAVDTVISPIFSKLIPSLHSPVEELGPFAIEVAKGSWPNQQVFSNADMRRLMKELRNTAA</sequence>
<protein>
    <recommendedName>
        <fullName evidence="3">NAD(P)-binding domain-containing protein</fullName>
    </recommendedName>
</protein>
<dbReference type="PANTHER" id="PTHR14097">
    <property type="entry name" value="OXIDOREDUCTASE HTATIP2"/>
    <property type="match status" value="1"/>
</dbReference>
<proteinExistence type="predicted"/>
<evidence type="ECO:0000313" key="1">
    <source>
        <dbReference type="EMBL" id="OSD02676.1"/>
    </source>
</evidence>
<evidence type="ECO:0000313" key="2">
    <source>
        <dbReference type="Proteomes" id="UP000193067"/>
    </source>
</evidence>
<dbReference type="EMBL" id="KZ084104">
    <property type="protein sequence ID" value="OSD02676.1"/>
    <property type="molecule type" value="Genomic_DNA"/>
</dbReference>
<dbReference type="Gene3D" id="3.40.50.720">
    <property type="entry name" value="NAD(P)-binding Rossmann-like Domain"/>
    <property type="match status" value="1"/>
</dbReference>
<accession>A0A1Y2INI0</accession>
<organism evidence="1 2">
    <name type="scientific">Trametes coccinea (strain BRFM310)</name>
    <name type="common">Pycnoporus coccineus</name>
    <dbReference type="NCBI Taxonomy" id="1353009"/>
    <lineage>
        <taxon>Eukaryota</taxon>
        <taxon>Fungi</taxon>
        <taxon>Dikarya</taxon>
        <taxon>Basidiomycota</taxon>
        <taxon>Agaricomycotina</taxon>
        <taxon>Agaricomycetes</taxon>
        <taxon>Polyporales</taxon>
        <taxon>Polyporaceae</taxon>
        <taxon>Trametes</taxon>
    </lineage>
</organism>
<keyword evidence="2" id="KW-1185">Reference proteome</keyword>
<dbReference type="PANTHER" id="PTHR14097:SF8">
    <property type="entry name" value="NAD(P)-BINDING DOMAIN-CONTAINING PROTEIN"/>
    <property type="match status" value="1"/>
</dbReference>